<dbReference type="EMBL" id="BQNB010011869">
    <property type="protein sequence ID" value="GJS96215.1"/>
    <property type="molecule type" value="Genomic_DNA"/>
</dbReference>
<protein>
    <submittedName>
        <fullName evidence="2">Uncharacterized protein</fullName>
    </submittedName>
</protein>
<evidence type="ECO:0000313" key="2">
    <source>
        <dbReference type="EMBL" id="GJS96215.1"/>
    </source>
</evidence>
<proteinExistence type="predicted"/>
<feature type="region of interest" description="Disordered" evidence="1">
    <location>
        <begin position="1"/>
        <end position="27"/>
    </location>
</feature>
<accession>A0ABQ5A1T7</accession>
<comment type="caution">
    <text evidence="2">The sequence shown here is derived from an EMBL/GenBank/DDBJ whole genome shotgun (WGS) entry which is preliminary data.</text>
</comment>
<feature type="compositionally biased region" description="Basic and acidic residues" evidence="1">
    <location>
        <begin position="9"/>
        <end position="23"/>
    </location>
</feature>
<evidence type="ECO:0000256" key="1">
    <source>
        <dbReference type="SAM" id="MobiDB-lite"/>
    </source>
</evidence>
<reference evidence="2" key="1">
    <citation type="journal article" date="2022" name="Int. J. Mol. Sci.">
        <title>Draft Genome of Tanacetum Coccineum: Genomic Comparison of Closely Related Tanacetum-Family Plants.</title>
        <authorList>
            <person name="Yamashiro T."/>
            <person name="Shiraishi A."/>
            <person name="Nakayama K."/>
            <person name="Satake H."/>
        </authorList>
    </citation>
    <scope>NUCLEOTIDE SEQUENCE</scope>
</reference>
<dbReference type="Proteomes" id="UP001151760">
    <property type="component" value="Unassembled WGS sequence"/>
</dbReference>
<evidence type="ECO:0000313" key="3">
    <source>
        <dbReference type="Proteomes" id="UP001151760"/>
    </source>
</evidence>
<keyword evidence="3" id="KW-1185">Reference proteome</keyword>
<organism evidence="2 3">
    <name type="scientific">Tanacetum coccineum</name>
    <dbReference type="NCBI Taxonomy" id="301880"/>
    <lineage>
        <taxon>Eukaryota</taxon>
        <taxon>Viridiplantae</taxon>
        <taxon>Streptophyta</taxon>
        <taxon>Embryophyta</taxon>
        <taxon>Tracheophyta</taxon>
        <taxon>Spermatophyta</taxon>
        <taxon>Magnoliopsida</taxon>
        <taxon>eudicotyledons</taxon>
        <taxon>Gunneridae</taxon>
        <taxon>Pentapetalae</taxon>
        <taxon>asterids</taxon>
        <taxon>campanulids</taxon>
        <taxon>Asterales</taxon>
        <taxon>Asteraceae</taxon>
        <taxon>Asteroideae</taxon>
        <taxon>Anthemideae</taxon>
        <taxon>Anthemidinae</taxon>
        <taxon>Tanacetum</taxon>
    </lineage>
</organism>
<reference evidence="2" key="2">
    <citation type="submission" date="2022-01" db="EMBL/GenBank/DDBJ databases">
        <authorList>
            <person name="Yamashiro T."/>
            <person name="Shiraishi A."/>
            <person name="Satake H."/>
            <person name="Nakayama K."/>
        </authorList>
    </citation>
    <scope>NUCLEOTIDE SEQUENCE</scope>
</reference>
<gene>
    <name evidence="2" type="ORF">Tco_0803183</name>
</gene>
<sequence length="105" mass="11440">MMDQGEDFGIERDSNKSTNKESESTWGMANVLSSMGAANILASGAKLTSEKDSTTACYHYKPLAVHHIQEGQEHQEGLFEISSPIPINIPSISKEDKGKGIMIRS</sequence>
<name>A0ABQ5A1T7_9ASTR</name>